<keyword evidence="1" id="KW-0812">Transmembrane</keyword>
<dbReference type="Proteomes" id="UP001214638">
    <property type="component" value="Unassembled WGS sequence"/>
</dbReference>
<protein>
    <submittedName>
        <fullName evidence="3">EF-hand domain pair</fullName>
    </submittedName>
</protein>
<gene>
    <name evidence="3" type="ORF">BdWA1_002207</name>
</gene>
<organism evidence="3 4">
    <name type="scientific">Babesia duncani</name>
    <dbReference type="NCBI Taxonomy" id="323732"/>
    <lineage>
        <taxon>Eukaryota</taxon>
        <taxon>Sar</taxon>
        <taxon>Alveolata</taxon>
        <taxon>Apicomplexa</taxon>
        <taxon>Aconoidasida</taxon>
        <taxon>Piroplasmida</taxon>
        <taxon>Babesiidae</taxon>
        <taxon>Babesia</taxon>
    </lineage>
</organism>
<feature type="transmembrane region" description="Helical" evidence="1">
    <location>
        <begin position="241"/>
        <end position="266"/>
    </location>
</feature>
<dbReference type="InterPro" id="IPR011992">
    <property type="entry name" value="EF-hand-dom_pair"/>
</dbReference>
<dbReference type="RefSeq" id="XP_067803800.1">
    <property type="nucleotide sequence ID" value="XM_067947236.1"/>
</dbReference>
<name>A0AAD9UPD4_9APIC</name>
<sequence length="341" mass="37771">MLVNECLGKCYGDLPQPEMVLSPADTELSYFLWMPGFKYQPQLQKKLSSLRSISSDGETIMVVDEVIEDVYEKDEIETKFSGIARNGLLSIREAGDLARELGAAPSQGDLLEMVATYGNELNLEQFKELLAISVYNQDTEQYLDGVLRSFTNENGLVSWKRLEYVLSNYGETLNKDELKEVHSRVFEATHVKFPTLLNISNKMTLTTLPTMESESPLIYEGFDGEKGCAICLVSALNILNVFSVLMPSLYILNIVLGIFGFALVVVEGDSYTALEPYANAIDTYFRFLSVPSGKAAFLLFVALESFVLTSLSVLYFPISMLCAGIATVILVGTKNTEAPDL</sequence>
<evidence type="ECO:0000313" key="3">
    <source>
        <dbReference type="EMBL" id="KAK2196958.1"/>
    </source>
</evidence>
<keyword evidence="4" id="KW-1185">Reference proteome</keyword>
<proteinExistence type="predicted"/>
<dbReference type="AlphaFoldDB" id="A0AAD9UPD4"/>
<feature type="transmembrane region" description="Helical" evidence="1">
    <location>
        <begin position="314"/>
        <end position="333"/>
    </location>
</feature>
<accession>A0AAD9UPD4</accession>
<dbReference type="Pfam" id="PF21550">
    <property type="entry name" value="MTIP_N"/>
    <property type="match status" value="1"/>
</dbReference>
<dbReference type="SUPFAM" id="SSF47473">
    <property type="entry name" value="EF-hand"/>
    <property type="match status" value="1"/>
</dbReference>
<evidence type="ECO:0000256" key="1">
    <source>
        <dbReference type="SAM" id="Phobius"/>
    </source>
</evidence>
<keyword evidence="1" id="KW-0472">Membrane</keyword>
<feature type="domain" description="Myosin A tail" evidence="2">
    <location>
        <begin position="66"/>
        <end position="134"/>
    </location>
</feature>
<reference evidence="3" key="1">
    <citation type="journal article" date="2023" name="Nat. Microbiol.">
        <title>Babesia duncani multi-omics identifies virulence factors and drug targets.</title>
        <authorList>
            <person name="Singh P."/>
            <person name="Lonardi S."/>
            <person name="Liang Q."/>
            <person name="Vydyam P."/>
            <person name="Khabirova E."/>
            <person name="Fang T."/>
            <person name="Gihaz S."/>
            <person name="Thekkiniath J."/>
            <person name="Munshi M."/>
            <person name="Abel S."/>
            <person name="Ciampossin L."/>
            <person name="Batugedara G."/>
            <person name="Gupta M."/>
            <person name="Lu X.M."/>
            <person name="Lenz T."/>
            <person name="Chakravarty S."/>
            <person name="Cornillot E."/>
            <person name="Hu Y."/>
            <person name="Ma W."/>
            <person name="Gonzalez L.M."/>
            <person name="Sanchez S."/>
            <person name="Estrada K."/>
            <person name="Sanchez-Flores A."/>
            <person name="Montero E."/>
            <person name="Harb O.S."/>
            <person name="Le Roch K.G."/>
            <person name="Mamoun C.B."/>
        </authorList>
    </citation>
    <scope>NUCLEOTIDE SEQUENCE</scope>
    <source>
        <strain evidence="3">WA1</strain>
    </source>
</reference>
<evidence type="ECO:0000259" key="2">
    <source>
        <dbReference type="Pfam" id="PF21550"/>
    </source>
</evidence>
<evidence type="ECO:0000313" key="4">
    <source>
        <dbReference type="Proteomes" id="UP001214638"/>
    </source>
</evidence>
<comment type="caution">
    <text evidence="3">The sequence shown here is derived from an EMBL/GenBank/DDBJ whole genome shotgun (WGS) entry which is preliminary data.</text>
</comment>
<dbReference type="InterPro" id="IPR049007">
    <property type="entry name" value="MTIP_EFh"/>
</dbReference>
<dbReference type="Gene3D" id="1.10.238.10">
    <property type="entry name" value="EF-hand"/>
    <property type="match status" value="1"/>
</dbReference>
<keyword evidence="1" id="KW-1133">Transmembrane helix</keyword>
<feature type="transmembrane region" description="Helical" evidence="1">
    <location>
        <begin position="287"/>
        <end position="308"/>
    </location>
</feature>
<dbReference type="EMBL" id="JALLKP010000002">
    <property type="protein sequence ID" value="KAK2196958.1"/>
    <property type="molecule type" value="Genomic_DNA"/>
</dbReference>
<dbReference type="GeneID" id="94336505"/>
<dbReference type="KEGG" id="bdw:94336505"/>